<dbReference type="Proteomes" id="UP000078468">
    <property type="component" value="Chromosome"/>
</dbReference>
<dbReference type="GeneID" id="91303375"/>
<evidence type="ECO:0000256" key="10">
    <source>
        <dbReference type="ARBA" id="ARBA00030803"/>
    </source>
</evidence>
<keyword evidence="3" id="KW-1003">Cell membrane</keyword>
<evidence type="ECO:0000313" key="13">
    <source>
        <dbReference type="EMBL" id="ANJ05622.1"/>
    </source>
</evidence>
<evidence type="ECO:0000256" key="7">
    <source>
        <dbReference type="ARBA" id="ARBA00023136"/>
    </source>
</evidence>
<dbReference type="PANTHER" id="PTHR37461:SF1">
    <property type="entry name" value="ANTI-SIGMA-K FACTOR RSKA"/>
    <property type="match status" value="1"/>
</dbReference>
<evidence type="ECO:0000256" key="9">
    <source>
        <dbReference type="ARBA" id="ARBA00029829"/>
    </source>
</evidence>
<keyword evidence="5" id="KW-1133">Transmembrane helix</keyword>
<dbReference type="InterPro" id="IPR018764">
    <property type="entry name" value="RskA_C"/>
</dbReference>
<evidence type="ECO:0000259" key="11">
    <source>
        <dbReference type="Pfam" id="PF10099"/>
    </source>
</evidence>
<keyword evidence="4" id="KW-0812">Transmembrane</keyword>
<dbReference type="Gene3D" id="1.10.10.1320">
    <property type="entry name" value="Anti-sigma factor, zinc-finger domain"/>
    <property type="match status" value="1"/>
</dbReference>
<dbReference type="GO" id="GO:0016989">
    <property type="term" value="F:sigma factor antagonist activity"/>
    <property type="evidence" value="ECO:0007669"/>
    <property type="project" value="TreeGrafter"/>
</dbReference>
<dbReference type="AlphaFoldDB" id="A0A191USE8"/>
<reference evidence="13 14" key="1">
    <citation type="submission" date="2016-05" db="EMBL/GenBank/DDBJ databases">
        <title>Non-Contiguous Finished Genome Sequence of Streptomyces parvulus 2297 Integrated Site-Specifically with Actinophage R4.</title>
        <authorList>
            <person name="Nishizawa T."/>
            <person name="Miura T."/>
            <person name="Harada C."/>
            <person name="Guo Y."/>
            <person name="Narisawa K."/>
            <person name="Ohta H."/>
            <person name="Takahashi H."/>
            <person name="Shirai M."/>
        </authorList>
    </citation>
    <scope>NUCLEOTIDE SEQUENCE [LARGE SCALE GENOMIC DNA]</scope>
    <source>
        <strain evidence="13 14">2297</strain>
    </source>
</reference>
<dbReference type="InterPro" id="IPR027383">
    <property type="entry name" value="Znf_put"/>
</dbReference>
<feature type="domain" description="Putative zinc-finger" evidence="12">
    <location>
        <begin position="10"/>
        <end position="39"/>
    </location>
</feature>
<keyword evidence="7" id="KW-0472">Membrane</keyword>
<dbReference type="EMBL" id="CP015866">
    <property type="protein sequence ID" value="ANJ05622.1"/>
    <property type="molecule type" value="Genomic_DNA"/>
</dbReference>
<dbReference type="Pfam" id="PF10099">
    <property type="entry name" value="RskA_C"/>
    <property type="match status" value="1"/>
</dbReference>
<comment type="subcellular location">
    <subcellularLocation>
        <location evidence="2">Cell membrane</location>
    </subcellularLocation>
    <subcellularLocation>
        <location evidence="1">Membrane</location>
        <topology evidence="1">Single-pass membrane protein</topology>
    </subcellularLocation>
</comment>
<evidence type="ECO:0000256" key="3">
    <source>
        <dbReference type="ARBA" id="ARBA00022475"/>
    </source>
</evidence>
<dbReference type="PANTHER" id="PTHR37461">
    <property type="entry name" value="ANTI-SIGMA-K FACTOR RSKA"/>
    <property type="match status" value="1"/>
</dbReference>
<feature type="domain" description="Anti-sigma K factor RskA C-terminal" evidence="11">
    <location>
        <begin position="111"/>
        <end position="250"/>
    </location>
</feature>
<protein>
    <recommendedName>
        <fullName evidence="10">Regulator of SigK</fullName>
    </recommendedName>
    <alternativeName>
        <fullName evidence="9">Sigma-K anti-sigma factor RskA</fullName>
    </alternativeName>
</protein>
<evidence type="ECO:0000256" key="1">
    <source>
        <dbReference type="ARBA" id="ARBA00004167"/>
    </source>
</evidence>
<dbReference type="KEGG" id="spav:Spa2297_00665"/>
<evidence type="ECO:0000256" key="5">
    <source>
        <dbReference type="ARBA" id="ARBA00022989"/>
    </source>
</evidence>
<dbReference type="RefSeq" id="WP_064725999.1">
    <property type="nucleotide sequence ID" value="NZ_BMRX01000015.1"/>
</dbReference>
<keyword evidence="8" id="KW-0804">Transcription</keyword>
<dbReference type="Pfam" id="PF13490">
    <property type="entry name" value="zf-HC2"/>
    <property type="match status" value="1"/>
</dbReference>
<sequence>MTVGGGDPHDDVGAYTLHALPPDEEAAFENHLASCAACREEAAGLAATAAMLGAAEHRTPSPEVRRRVLAQIGTVRQERHGERGGEDAGEAVRAARRARRGKRVLGFALAASVAAAAAFGGIAWWQHSEADTAREQVHEANAGAEALAGVLAAPDATISTARLADGATAGVVTSRAKGEAAFIASGLPRLSGAKVYELWYEEGGAYRAAGLLPGAGGELAHVLEGPLDGATAVGITVEPAGGSRQPTTTPLGVIALPA</sequence>
<keyword evidence="6" id="KW-0805">Transcription regulation</keyword>
<dbReference type="GO" id="GO:0005886">
    <property type="term" value="C:plasma membrane"/>
    <property type="evidence" value="ECO:0007669"/>
    <property type="project" value="UniProtKB-SubCell"/>
</dbReference>
<proteinExistence type="predicted"/>
<dbReference type="GO" id="GO:0006417">
    <property type="term" value="P:regulation of translation"/>
    <property type="evidence" value="ECO:0007669"/>
    <property type="project" value="TreeGrafter"/>
</dbReference>
<evidence type="ECO:0000259" key="12">
    <source>
        <dbReference type="Pfam" id="PF13490"/>
    </source>
</evidence>
<evidence type="ECO:0000313" key="14">
    <source>
        <dbReference type="Proteomes" id="UP000078468"/>
    </source>
</evidence>
<gene>
    <name evidence="13" type="ORF">Spa2297_00665</name>
</gene>
<organism evidence="13 14">
    <name type="scientific">Streptomyces parvulus</name>
    <dbReference type="NCBI Taxonomy" id="146923"/>
    <lineage>
        <taxon>Bacteria</taxon>
        <taxon>Bacillati</taxon>
        <taxon>Actinomycetota</taxon>
        <taxon>Actinomycetes</taxon>
        <taxon>Kitasatosporales</taxon>
        <taxon>Streptomycetaceae</taxon>
        <taxon>Streptomyces</taxon>
    </lineage>
</organism>
<evidence type="ECO:0000256" key="8">
    <source>
        <dbReference type="ARBA" id="ARBA00023163"/>
    </source>
</evidence>
<accession>A0A191USE8</accession>
<evidence type="ECO:0000256" key="4">
    <source>
        <dbReference type="ARBA" id="ARBA00022692"/>
    </source>
</evidence>
<dbReference type="InterPro" id="IPR051474">
    <property type="entry name" value="Anti-sigma-K/W_factor"/>
</dbReference>
<name>A0A191USE8_9ACTN</name>
<evidence type="ECO:0000256" key="2">
    <source>
        <dbReference type="ARBA" id="ARBA00004236"/>
    </source>
</evidence>
<dbReference type="InterPro" id="IPR041916">
    <property type="entry name" value="Anti_sigma_zinc_sf"/>
</dbReference>
<evidence type="ECO:0000256" key="6">
    <source>
        <dbReference type="ARBA" id="ARBA00023015"/>
    </source>
</evidence>